<feature type="chain" id="PRO_5046379775" description="Chaplin domain-containing protein" evidence="1">
    <location>
        <begin position="30"/>
        <end position="112"/>
    </location>
</feature>
<evidence type="ECO:0000313" key="3">
    <source>
        <dbReference type="Proteomes" id="UP000654471"/>
    </source>
</evidence>
<gene>
    <name evidence="2" type="ORF">GCM10010211_26370</name>
</gene>
<keyword evidence="3" id="KW-1185">Reference proteome</keyword>
<evidence type="ECO:0000256" key="1">
    <source>
        <dbReference type="SAM" id="SignalP"/>
    </source>
</evidence>
<dbReference type="RefSeq" id="WP_189299552.1">
    <property type="nucleotide sequence ID" value="NZ_BMRP01000007.1"/>
</dbReference>
<reference evidence="3" key="1">
    <citation type="journal article" date="2019" name="Int. J. Syst. Evol. Microbiol.">
        <title>The Global Catalogue of Microorganisms (GCM) 10K type strain sequencing project: providing services to taxonomists for standard genome sequencing and annotation.</title>
        <authorList>
            <consortium name="The Broad Institute Genomics Platform"/>
            <consortium name="The Broad Institute Genome Sequencing Center for Infectious Disease"/>
            <person name="Wu L."/>
            <person name="Ma J."/>
        </authorList>
    </citation>
    <scope>NUCLEOTIDE SEQUENCE [LARGE SCALE GENOMIC DNA]</scope>
    <source>
        <strain evidence="3">JCM 3399</strain>
    </source>
</reference>
<feature type="signal peptide" evidence="1">
    <location>
        <begin position="1"/>
        <end position="29"/>
    </location>
</feature>
<name>A0ABQ2UYU5_9ACTN</name>
<keyword evidence="1" id="KW-0732">Signal</keyword>
<dbReference type="EMBL" id="BMRP01000007">
    <property type="protein sequence ID" value="GGU60073.1"/>
    <property type="molecule type" value="Genomic_DNA"/>
</dbReference>
<accession>A0ABQ2UYU5</accession>
<organism evidence="2 3">
    <name type="scientific">Streptomyces albospinus</name>
    <dbReference type="NCBI Taxonomy" id="285515"/>
    <lineage>
        <taxon>Bacteria</taxon>
        <taxon>Bacillati</taxon>
        <taxon>Actinomycetota</taxon>
        <taxon>Actinomycetes</taxon>
        <taxon>Kitasatosporales</taxon>
        <taxon>Streptomycetaceae</taxon>
        <taxon>Streptomyces</taxon>
    </lineage>
</organism>
<dbReference type="Proteomes" id="UP000654471">
    <property type="component" value="Unassembled WGS sequence"/>
</dbReference>
<protein>
    <recommendedName>
        <fullName evidence="4">Chaplin domain-containing protein</fullName>
    </recommendedName>
</protein>
<evidence type="ECO:0000313" key="2">
    <source>
        <dbReference type="EMBL" id="GGU60073.1"/>
    </source>
</evidence>
<sequence length="112" mass="11121">MTNRQLAPRRHIAAILTALALGATGLATAAPAHADILCPGQVEVASTAGDFCVTPLPDPGVSVSASGTTTVTNNMLAPVTVKSDTGATATVNPGLGIVDINLSRNIVSKFGG</sequence>
<proteinExistence type="predicted"/>
<evidence type="ECO:0008006" key="4">
    <source>
        <dbReference type="Google" id="ProtNLM"/>
    </source>
</evidence>
<comment type="caution">
    <text evidence="2">The sequence shown here is derived from an EMBL/GenBank/DDBJ whole genome shotgun (WGS) entry which is preliminary data.</text>
</comment>